<dbReference type="InterPro" id="IPR025525">
    <property type="entry name" value="hAT-like_transposase_RNase-H"/>
</dbReference>
<evidence type="ECO:0000256" key="7">
    <source>
        <dbReference type="ARBA" id="ARBA00023125"/>
    </source>
</evidence>
<keyword evidence="6" id="KW-0805">Transcription regulation</keyword>
<dbReference type="EMBL" id="CM029046">
    <property type="protein sequence ID" value="KAG2594220.1"/>
    <property type="molecule type" value="Genomic_DNA"/>
</dbReference>
<dbReference type="Pfam" id="PF14372">
    <property type="entry name" value="hAT-like_RNase-H"/>
    <property type="match status" value="1"/>
</dbReference>
<keyword evidence="7" id="KW-0238">DNA-binding</keyword>
<evidence type="ECO:0000256" key="2">
    <source>
        <dbReference type="ARBA" id="ARBA00011738"/>
    </source>
</evidence>
<sequence length="877" mass="98713">MQSSTKSVASPSLPTSLHCAPAMSLPPSPVVRAATLASVPAPSRAHQAEARPPLIHGAAMPSGPAPPLPVQERMELASQSVPEEVGGSGGAHLISSSAKKHKKPPAMGNQKRHLVAKRAETSQKKQSAKKRVNSPTMGNQQKYPTSSPLKRHAEISKQRPAKRFKSPMVGNKSPLVIRSPLVTGSPMMRLVVSPVVMGPRSTSRSPTSPVLAPHAPERSPSRSTSPSPNLDDQTISVDNPDNSTSSRSKPRKLRFEIWNDMDPIYNGGKLMQARCKHCNEVFAAARNSGTSHMRRHLVVCEPRLKMHDMVEQLKSSELSTETTVLTNWKFDRTITRCELVRLIVLHELPFSFVEYDGFRSYSLSLNPLAEKVSRVTIKENCMEVYKNQRASLRDMFKDYNYRVSLTADLWTSNQNSGYMVVTCHYIDDEWRVQKKIIRFCVVNTPHDGFNLYSVMLQTLRYYNIEDKLYSITLDNASANKSMMDLLQLNLVKKSLLHCKGDLFHVRCAAHVLNLIVQDGLQVIELVIDNIRESVKYIKSSQSRKEKFEEIIVEMGIYCRSRPSLDVPTRWNSTCDMLESAFPFQEAFHELAEKDKDYLYCPTAEEWQRACAVYKFLKVFESATRVVSGTRYPTSNLYFHEIWSVKVALESKESSGNKTVASMVHRMKNKFAKYWMISYLSNCIPVILDPRFKFRFVDFRLKQAFGDNASVHIAKIDRAIRSLFNGYSSETGESLQSSTQGNGTASSLKGHWADWSTHVSAESNQVTGELDRYLHDDLFPCDDDSFDILHWWKMHTTKYPIVARMARDVLAAPASTVPSESAFSTGGRIIYDHRTRLSGNTVEGLICFQDWLRESGSSYFDIIKINSSSSSIEELGVA</sequence>
<dbReference type="GO" id="GO:0003677">
    <property type="term" value="F:DNA binding"/>
    <property type="evidence" value="ECO:0007669"/>
    <property type="project" value="UniProtKB-KW"/>
</dbReference>
<feature type="compositionally biased region" description="Low complexity" evidence="11">
    <location>
        <begin position="199"/>
        <end position="209"/>
    </location>
</feature>
<feature type="compositionally biased region" description="Polar residues" evidence="11">
    <location>
        <begin position="1"/>
        <end position="15"/>
    </location>
</feature>
<evidence type="ECO:0000256" key="10">
    <source>
        <dbReference type="PROSITE-ProRule" id="PRU00027"/>
    </source>
</evidence>
<dbReference type="SUPFAM" id="SSF53098">
    <property type="entry name" value="Ribonuclease H-like"/>
    <property type="match status" value="1"/>
</dbReference>
<name>A0A8T0SAV0_PANVG</name>
<dbReference type="PANTHER" id="PTHR46481:SF10">
    <property type="entry name" value="ZINC FINGER BED DOMAIN-CONTAINING PROTEIN 39"/>
    <property type="match status" value="1"/>
</dbReference>
<evidence type="ECO:0000256" key="3">
    <source>
        <dbReference type="ARBA" id="ARBA00022723"/>
    </source>
</evidence>
<dbReference type="EMBL" id="CM029046">
    <property type="protein sequence ID" value="KAG2594218.1"/>
    <property type="molecule type" value="Genomic_DNA"/>
</dbReference>
<evidence type="ECO:0000256" key="5">
    <source>
        <dbReference type="ARBA" id="ARBA00022833"/>
    </source>
</evidence>
<dbReference type="GO" id="GO:0008270">
    <property type="term" value="F:zinc ion binding"/>
    <property type="evidence" value="ECO:0007669"/>
    <property type="project" value="UniProtKB-KW"/>
</dbReference>
<comment type="subunit">
    <text evidence="2">Homodimer.</text>
</comment>
<keyword evidence="3" id="KW-0479">Metal-binding</keyword>
<dbReference type="GO" id="GO:0046983">
    <property type="term" value="F:protein dimerization activity"/>
    <property type="evidence" value="ECO:0007669"/>
    <property type="project" value="InterPro"/>
</dbReference>
<reference evidence="13 14" key="1">
    <citation type="submission" date="2020-05" db="EMBL/GenBank/DDBJ databases">
        <title>WGS assembly of Panicum virgatum.</title>
        <authorList>
            <person name="Lovell J.T."/>
            <person name="Jenkins J."/>
            <person name="Shu S."/>
            <person name="Juenger T.E."/>
            <person name="Schmutz J."/>
        </authorList>
    </citation>
    <scope>NUCLEOTIDE SEQUENCE</scope>
    <source>
        <strain evidence="13">AP13</strain>
        <strain evidence="14">cv. AP13</strain>
    </source>
</reference>
<dbReference type="InterPro" id="IPR003656">
    <property type="entry name" value="Znf_BED"/>
</dbReference>
<feature type="region of interest" description="Disordered" evidence="11">
    <location>
        <begin position="197"/>
        <end position="250"/>
    </location>
</feature>
<evidence type="ECO:0000256" key="11">
    <source>
        <dbReference type="SAM" id="MobiDB-lite"/>
    </source>
</evidence>
<evidence type="ECO:0000256" key="9">
    <source>
        <dbReference type="ARBA" id="ARBA00023242"/>
    </source>
</evidence>
<dbReference type="Proteomes" id="UP000823388">
    <property type="component" value="Chromosome 5N"/>
</dbReference>
<feature type="compositionally biased region" description="Polar residues" evidence="11">
    <location>
        <begin position="230"/>
        <end position="247"/>
    </location>
</feature>
<dbReference type="InterPro" id="IPR008906">
    <property type="entry name" value="HATC_C_dom"/>
</dbReference>
<feature type="compositionally biased region" description="Basic residues" evidence="11">
    <location>
        <begin position="98"/>
        <end position="116"/>
    </location>
</feature>
<dbReference type="EMBL" id="CM029046">
    <property type="protein sequence ID" value="KAG2594214.1"/>
    <property type="molecule type" value="Genomic_DNA"/>
</dbReference>
<evidence type="ECO:0000313" key="14">
    <source>
        <dbReference type="Proteomes" id="UP000823388"/>
    </source>
</evidence>
<accession>A0A8T0SAV0</accession>
<evidence type="ECO:0000256" key="6">
    <source>
        <dbReference type="ARBA" id="ARBA00023015"/>
    </source>
</evidence>
<dbReference type="Pfam" id="PF05699">
    <property type="entry name" value="Dimer_Tnp_hAT"/>
    <property type="match status" value="1"/>
</dbReference>
<feature type="domain" description="BED-type" evidence="12">
    <location>
        <begin position="252"/>
        <end position="307"/>
    </location>
</feature>
<evidence type="ECO:0000313" key="13">
    <source>
        <dbReference type="EMBL" id="KAG2594218.1"/>
    </source>
</evidence>
<keyword evidence="5" id="KW-0862">Zinc</keyword>
<dbReference type="InterPro" id="IPR012337">
    <property type="entry name" value="RNaseH-like_sf"/>
</dbReference>
<evidence type="ECO:0000256" key="8">
    <source>
        <dbReference type="ARBA" id="ARBA00023163"/>
    </source>
</evidence>
<organism evidence="13 14">
    <name type="scientific">Panicum virgatum</name>
    <name type="common">Blackwell switchgrass</name>
    <dbReference type="NCBI Taxonomy" id="38727"/>
    <lineage>
        <taxon>Eukaryota</taxon>
        <taxon>Viridiplantae</taxon>
        <taxon>Streptophyta</taxon>
        <taxon>Embryophyta</taxon>
        <taxon>Tracheophyta</taxon>
        <taxon>Spermatophyta</taxon>
        <taxon>Magnoliopsida</taxon>
        <taxon>Liliopsida</taxon>
        <taxon>Poales</taxon>
        <taxon>Poaceae</taxon>
        <taxon>PACMAD clade</taxon>
        <taxon>Panicoideae</taxon>
        <taxon>Panicodae</taxon>
        <taxon>Paniceae</taxon>
        <taxon>Panicinae</taxon>
        <taxon>Panicum</taxon>
        <taxon>Panicum sect. Hiantes</taxon>
    </lineage>
</organism>
<gene>
    <name evidence="13" type="ORF">PVAP13_5NG631402</name>
</gene>
<evidence type="ECO:0000256" key="1">
    <source>
        <dbReference type="ARBA" id="ARBA00004123"/>
    </source>
</evidence>
<dbReference type="SMART" id="SM00614">
    <property type="entry name" value="ZnF_BED"/>
    <property type="match status" value="1"/>
</dbReference>
<proteinExistence type="predicted"/>
<dbReference type="EMBL" id="CM029046">
    <property type="protein sequence ID" value="KAG2594215.1"/>
    <property type="molecule type" value="Genomic_DNA"/>
</dbReference>
<keyword evidence="8" id="KW-0804">Transcription</keyword>
<comment type="caution">
    <text evidence="13">The sequence shown here is derived from an EMBL/GenBank/DDBJ whole genome shotgun (WGS) entry which is preliminary data.</text>
</comment>
<dbReference type="EMBL" id="CM029046">
    <property type="protein sequence ID" value="KAG2594216.1"/>
    <property type="molecule type" value="Genomic_DNA"/>
</dbReference>
<comment type="subcellular location">
    <subcellularLocation>
        <location evidence="1">Nucleus</location>
    </subcellularLocation>
</comment>
<dbReference type="PROSITE" id="PS50808">
    <property type="entry name" value="ZF_BED"/>
    <property type="match status" value="1"/>
</dbReference>
<keyword evidence="4 10" id="KW-0863">Zinc-finger</keyword>
<dbReference type="AlphaFoldDB" id="A0A8T0SAV0"/>
<feature type="compositionally biased region" description="Polar residues" evidence="11">
    <location>
        <begin position="133"/>
        <end position="148"/>
    </location>
</feature>
<dbReference type="GO" id="GO:0005634">
    <property type="term" value="C:nucleus"/>
    <property type="evidence" value="ECO:0007669"/>
    <property type="project" value="UniProtKB-SubCell"/>
</dbReference>
<dbReference type="InterPro" id="IPR052035">
    <property type="entry name" value="ZnF_BED_domain_contain"/>
</dbReference>
<dbReference type="PANTHER" id="PTHR46481">
    <property type="entry name" value="ZINC FINGER BED DOMAIN-CONTAINING PROTEIN 4"/>
    <property type="match status" value="1"/>
</dbReference>
<protein>
    <recommendedName>
        <fullName evidence="12">BED-type domain-containing protein</fullName>
    </recommendedName>
</protein>
<evidence type="ECO:0000259" key="12">
    <source>
        <dbReference type="PROSITE" id="PS50808"/>
    </source>
</evidence>
<feature type="region of interest" description="Disordered" evidence="11">
    <location>
        <begin position="40"/>
        <end position="171"/>
    </location>
</feature>
<keyword evidence="14" id="KW-1185">Reference proteome</keyword>
<evidence type="ECO:0000256" key="4">
    <source>
        <dbReference type="ARBA" id="ARBA00022771"/>
    </source>
</evidence>
<feature type="region of interest" description="Disordered" evidence="11">
    <location>
        <begin position="1"/>
        <end position="27"/>
    </location>
</feature>
<keyword evidence="9" id="KW-0539">Nucleus</keyword>